<dbReference type="InterPro" id="IPR002410">
    <property type="entry name" value="Peptidase_S33"/>
</dbReference>
<evidence type="ECO:0000256" key="9">
    <source>
        <dbReference type="PIRSR" id="PIRSR006431-1"/>
    </source>
</evidence>
<evidence type="ECO:0000313" key="13">
    <source>
        <dbReference type="Proteomes" id="UP000290876"/>
    </source>
</evidence>
<keyword evidence="4 8" id="KW-0031">Aminopeptidase</keyword>
<proteinExistence type="inferred from homology"/>
<keyword evidence="5 8" id="KW-0963">Cytoplasm</keyword>
<evidence type="ECO:0000256" key="4">
    <source>
        <dbReference type="ARBA" id="ARBA00022438"/>
    </source>
</evidence>
<evidence type="ECO:0000256" key="6">
    <source>
        <dbReference type="ARBA" id="ARBA00022670"/>
    </source>
</evidence>
<keyword evidence="13" id="KW-1185">Reference proteome</keyword>
<dbReference type="PANTHER" id="PTHR43722">
    <property type="entry name" value="PROLINE IMINOPEPTIDASE"/>
    <property type="match status" value="1"/>
</dbReference>
<dbReference type="Proteomes" id="UP000290876">
    <property type="component" value="Chromosome"/>
</dbReference>
<dbReference type="PRINTS" id="PR00111">
    <property type="entry name" value="ABHYDROLASE"/>
</dbReference>
<organism evidence="12 13">
    <name type="scientific">Mycoplasmopsis columbinasalis</name>
    <dbReference type="NCBI Taxonomy" id="114880"/>
    <lineage>
        <taxon>Bacteria</taxon>
        <taxon>Bacillati</taxon>
        <taxon>Mycoplasmatota</taxon>
        <taxon>Mycoplasmoidales</taxon>
        <taxon>Metamycoplasmataceae</taxon>
        <taxon>Mycoplasmopsis</taxon>
    </lineage>
</organism>
<dbReference type="GO" id="GO:0004177">
    <property type="term" value="F:aminopeptidase activity"/>
    <property type="evidence" value="ECO:0007669"/>
    <property type="project" value="UniProtKB-UniRule"/>
</dbReference>
<evidence type="ECO:0000256" key="10">
    <source>
        <dbReference type="RuleBase" id="RU003421"/>
    </source>
</evidence>
<comment type="subcellular location">
    <subcellularLocation>
        <location evidence="2 8">Cytoplasm</location>
    </subcellularLocation>
</comment>
<evidence type="ECO:0000256" key="7">
    <source>
        <dbReference type="ARBA" id="ARBA00022801"/>
    </source>
</evidence>
<dbReference type="RefSeq" id="WP_129622677.1">
    <property type="nucleotide sequence ID" value="NZ_LR215043.1"/>
</dbReference>
<sequence length="320" mass="37173">MKKTFEKYLHPAIEPYVQGEMETYDGEFIYYELCGNPQGIPVLFLHGGPGGGLRPHYRRYFNQQAYNIVLFDQRGCGKSLKNSELTRNTTQNLLKDIEQLRTKLGIEKWIVFGGSWGSTLALIYAIHYPERVSALVLRGIFLARKSDIDWFYQEGVDSMKPVEFANYVSILSSEQRKNIKESYYELMQHGTPEQQKQAFIHWAQFEQLLCSAKQQKLGALTKQAYKEIREIALIENWYFHNNIFLPDNFILNNVAKIKHIPTFLVHGELDFVCRPLAAFELHQQLPNSQLFLLPKTGHALSETLMTKKLIEIMENLKTQF</sequence>
<accession>A0A449B9H9</accession>
<dbReference type="GO" id="GO:0005737">
    <property type="term" value="C:cytoplasm"/>
    <property type="evidence" value="ECO:0007669"/>
    <property type="project" value="UniProtKB-SubCell"/>
</dbReference>
<dbReference type="GO" id="GO:0006508">
    <property type="term" value="P:proteolysis"/>
    <property type="evidence" value="ECO:0007669"/>
    <property type="project" value="UniProtKB-KW"/>
</dbReference>
<comment type="similarity">
    <text evidence="3 8 10">Belongs to the peptidase S33 family.</text>
</comment>
<gene>
    <name evidence="12" type="primary">pip</name>
    <name evidence="12" type="ORF">NCTC10184_00024</name>
</gene>
<evidence type="ECO:0000259" key="11">
    <source>
        <dbReference type="Pfam" id="PF00561"/>
    </source>
</evidence>
<feature type="domain" description="AB hydrolase-1" evidence="11">
    <location>
        <begin position="41"/>
        <end position="300"/>
    </location>
</feature>
<dbReference type="OrthoDB" id="53505at2"/>
<feature type="active site" evidence="9">
    <location>
        <position position="270"/>
    </location>
</feature>
<dbReference type="Pfam" id="PF00561">
    <property type="entry name" value="Abhydrolase_1"/>
    <property type="match status" value="1"/>
</dbReference>
<evidence type="ECO:0000256" key="2">
    <source>
        <dbReference type="ARBA" id="ARBA00004496"/>
    </source>
</evidence>
<keyword evidence="6 8" id="KW-0645">Protease</keyword>
<protein>
    <recommendedName>
        <fullName evidence="8 10">Proline iminopeptidase</fullName>
        <shortName evidence="8">PIP</shortName>
        <ecNumber evidence="8 10">3.4.11.5</ecNumber>
    </recommendedName>
    <alternativeName>
        <fullName evidence="8">Prolyl aminopeptidase</fullName>
    </alternativeName>
</protein>
<evidence type="ECO:0000256" key="3">
    <source>
        <dbReference type="ARBA" id="ARBA00010088"/>
    </source>
</evidence>
<dbReference type="Gene3D" id="3.40.50.1820">
    <property type="entry name" value="alpha/beta hydrolase"/>
    <property type="match status" value="1"/>
</dbReference>
<dbReference type="InterPro" id="IPR000073">
    <property type="entry name" value="AB_hydrolase_1"/>
</dbReference>
<dbReference type="PIRSF" id="PIRSF006431">
    <property type="entry name" value="Pept_S33"/>
    <property type="match status" value="1"/>
</dbReference>
<dbReference type="SUPFAM" id="SSF53474">
    <property type="entry name" value="alpha/beta-Hydrolases"/>
    <property type="match status" value="1"/>
</dbReference>
<evidence type="ECO:0000256" key="1">
    <source>
        <dbReference type="ARBA" id="ARBA00001585"/>
    </source>
</evidence>
<dbReference type="KEGG" id="mcob:NCTC10184_00024"/>
<evidence type="ECO:0000313" key="12">
    <source>
        <dbReference type="EMBL" id="VEU77812.1"/>
    </source>
</evidence>
<feature type="active site" description="Nucleophile" evidence="9">
    <location>
        <position position="115"/>
    </location>
</feature>
<name>A0A449B9H9_9BACT</name>
<dbReference type="PANTHER" id="PTHR43722:SF1">
    <property type="entry name" value="PROLINE IMINOPEPTIDASE"/>
    <property type="match status" value="1"/>
</dbReference>
<evidence type="ECO:0000256" key="8">
    <source>
        <dbReference type="PIRNR" id="PIRNR006431"/>
    </source>
</evidence>
<keyword evidence="7 8" id="KW-0378">Hydrolase</keyword>
<dbReference type="EC" id="3.4.11.5" evidence="8 10"/>
<dbReference type="AlphaFoldDB" id="A0A449B9H9"/>
<evidence type="ECO:0000256" key="5">
    <source>
        <dbReference type="ARBA" id="ARBA00022490"/>
    </source>
</evidence>
<feature type="active site" description="Proton donor" evidence="9">
    <location>
        <position position="298"/>
    </location>
</feature>
<dbReference type="PRINTS" id="PR00793">
    <property type="entry name" value="PROAMNOPTASE"/>
</dbReference>
<dbReference type="InterPro" id="IPR005944">
    <property type="entry name" value="Pro_iminopeptidase"/>
</dbReference>
<reference evidence="12 13" key="1">
    <citation type="submission" date="2019-01" db="EMBL/GenBank/DDBJ databases">
        <authorList>
            <consortium name="Pathogen Informatics"/>
        </authorList>
    </citation>
    <scope>NUCLEOTIDE SEQUENCE [LARGE SCALE GENOMIC DNA]</scope>
    <source>
        <strain evidence="12 13">NCTC10184</strain>
    </source>
</reference>
<dbReference type="InterPro" id="IPR029058">
    <property type="entry name" value="AB_hydrolase_fold"/>
</dbReference>
<dbReference type="EMBL" id="LR215043">
    <property type="protein sequence ID" value="VEU77812.1"/>
    <property type="molecule type" value="Genomic_DNA"/>
</dbReference>
<dbReference type="NCBIfam" id="TIGR01249">
    <property type="entry name" value="pro_imino_pep_1"/>
    <property type="match status" value="1"/>
</dbReference>
<comment type="catalytic activity">
    <reaction evidence="1 8 10">
        <text>Release of N-terminal proline from a peptide.</text>
        <dbReference type="EC" id="3.4.11.5"/>
    </reaction>
</comment>